<sequence>MHSKDLPVELWREITSYLPRSTLYRLMGINRTLFNLAMDDFYREIRFISDDVRTRELLKSTIEPQNAARVRKLLIRPDFLPGLDEAYAHGMLDRWIWGLRSSKDDATFLAAVSAIRPCSKIREVKVVLHDHRFTPSFGRFLLSVWQISLGTRLHTLSIDTTWIKIPRFLQPLLELSETLTNLQEFTLEVSPSRVGHGEASTEVTVRSLLSFLRALSGQLTALRLSSPYFKEIAISLDTIPHFPKLERLEIFAFFGEGPQQFKCLTRFIASHEHTLRYFLLKPQPRYYLGKVAHQEYSAWLNPQTHDEELKAFAKPLYKLETLHLGLCDGPEDQNFFASEDSLTPRVVPNLSTFVPNITSLVLTCLPLTLDRISHLIDGLPEDSAGRRQLRSLRATLLFTDALSASLFDMFALRLDSLKSLAITYCRPYGVDALSLDFEAIEEAFYREMEEKRYDGWELDVLRLTKPEACPTPHPDMTLMEAVATSFRRKPQLDHSYICSC</sequence>
<accession>A0A409VFM7</accession>
<evidence type="ECO:0000313" key="3">
    <source>
        <dbReference type="Proteomes" id="UP000284706"/>
    </source>
</evidence>
<gene>
    <name evidence="2" type="ORF">CVT26_015753</name>
</gene>
<dbReference type="PROSITE" id="PS50181">
    <property type="entry name" value="FBOX"/>
    <property type="match status" value="1"/>
</dbReference>
<feature type="domain" description="F-box" evidence="1">
    <location>
        <begin position="1"/>
        <end position="45"/>
    </location>
</feature>
<dbReference type="OrthoDB" id="3049838at2759"/>
<dbReference type="SUPFAM" id="SSF52047">
    <property type="entry name" value="RNI-like"/>
    <property type="match status" value="1"/>
</dbReference>
<dbReference type="InParanoid" id="A0A409VFM7"/>
<keyword evidence="3" id="KW-1185">Reference proteome</keyword>
<dbReference type="Gene3D" id="3.80.10.10">
    <property type="entry name" value="Ribonuclease Inhibitor"/>
    <property type="match status" value="1"/>
</dbReference>
<organism evidence="2 3">
    <name type="scientific">Gymnopilus dilepis</name>
    <dbReference type="NCBI Taxonomy" id="231916"/>
    <lineage>
        <taxon>Eukaryota</taxon>
        <taxon>Fungi</taxon>
        <taxon>Dikarya</taxon>
        <taxon>Basidiomycota</taxon>
        <taxon>Agaricomycotina</taxon>
        <taxon>Agaricomycetes</taxon>
        <taxon>Agaricomycetidae</taxon>
        <taxon>Agaricales</taxon>
        <taxon>Agaricineae</taxon>
        <taxon>Hymenogastraceae</taxon>
        <taxon>Gymnopilus</taxon>
    </lineage>
</organism>
<dbReference type="EMBL" id="NHYE01005658">
    <property type="protein sequence ID" value="PPQ65057.1"/>
    <property type="molecule type" value="Genomic_DNA"/>
</dbReference>
<protein>
    <recommendedName>
        <fullName evidence="1">F-box domain-containing protein</fullName>
    </recommendedName>
</protein>
<evidence type="ECO:0000259" key="1">
    <source>
        <dbReference type="PROSITE" id="PS50181"/>
    </source>
</evidence>
<dbReference type="InterPro" id="IPR001810">
    <property type="entry name" value="F-box_dom"/>
</dbReference>
<evidence type="ECO:0000313" key="2">
    <source>
        <dbReference type="EMBL" id="PPQ65057.1"/>
    </source>
</evidence>
<dbReference type="SUPFAM" id="SSF81383">
    <property type="entry name" value="F-box domain"/>
    <property type="match status" value="1"/>
</dbReference>
<dbReference type="AlphaFoldDB" id="A0A409VFM7"/>
<dbReference type="InterPro" id="IPR036047">
    <property type="entry name" value="F-box-like_dom_sf"/>
</dbReference>
<reference evidence="2 3" key="1">
    <citation type="journal article" date="2018" name="Evol. Lett.">
        <title>Horizontal gene cluster transfer increased hallucinogenic mushroom diversity.</title>
        <authorList>
            <person name="Reynolds H.T."/>
            <person name="Vijayakumar V."/>
            <person name="Gluck-Thaler E."/>
            <person name="Korotkin H.B."/>
            <person name="Matheny P.B."/>
            <person name="Slot J.C."/>
        </authorList>
    </citation>
    <scope>NUCLEOTIDE SEQUENCE [LARGE SCALE GENOMIC DNA]</scope>
    <source>
        <strain evidence="2 3">SRW20</strain>
    </source>
</reference>
<dbReference type="Proteomes" id="UP000284706">
    <property type="component" value="Unassembled WGS sequence"/>
</dbReference>
<proteinExistence type="predicted"/>
<dbReference type="InterPro" id="IPR032675">
    <property type="entry name" value="LRR_dom_sf"/>
</dbReference>
<comment type="caution">
    <text evidence="2">The sequence shown here is derived from an EMBL/GenBank/DDBJ whole genome shotgun (WGS) entry which is preliminary data.</text>
</comment>
<name>A0A409VFM7_9AGAR</name>